<dbReference type="EMBL" id="KB312213">
    <property type="protein sequence ID" value="ELT87675.1"/>
    <property type="molecule type" value="Genomic_DNA"/>
</dbReference>
<protein>
    <submittedName>
        <fullName evidence="2 3">Uncharacterized protein</fullName>
    </submittedName>
</protein>
<evidence type="ECO:0000313" key="2">
    <source>
        <dbReference type="EMBL" id="ELT87675.1"/>
    </source>
</evidence>
<dbReference type="HOGENOM" id="CLU_1972587_0_0_1"/>
<evidence type="ECO:0000256" key="1">
    <source>
        <dbReference type="SAM" id="MobiDB-lite"/>
    </source>
</evidence>
<dbReference type="EnsemblMetazoa" id="CapteT185547">
    <property type="protein sequence ID" value="CapteP185547"/>
    <property type="gene ID" value="CapteG185547"/>
</dbReference>
<evidence type="ECO:0000313" key="3">
    <source>
        <dbReference type="EnsemblMetazoa" id="CapteP185547"/>
    </source>
</evidence>
<reference evidence="3" key="3">
    <citation type="submission" date="2015-06" db="UniProtKB">
        <authorList>
            <consortium name="EnsemblMetazoa"/>
        </authorList>
    </citation>
    <scope>IDENTIFICATION</scope>
</reference>
<dbReference type="AlphaFoldDB" id="R7T8G4"/>
<gene>
    <name evidence="2" type="ORF">CAPTEDRAFT_185547</name>
</gene>
<dbReference type="EMBL" id="AMQN01015782">
    <property type="status" value="NOT_ANNOTATED_CDS"/>
    <property type="molecule type" value="Genomic_DNA"/>
</dbReference>
<reference evidence="4" key="1">
    <citation type="submission" date="2012-12" db="EMBL/GenBank/DDBJ databases">
        <authorList>
            <person name="Hellsten U."/>
            <person name="Grimwood J."/>
            <person name="Chapman J.A."/>
            <person name="Shapiro H."/>
            <person name="Aerts A."/>
            <person name="Otillar R.P."/>
            <person name="Terry A.Y."/>
            <person name="Boore J.L."/>
            <person name="Simakov O."/>
            <person name="Marletaz F."/>
            <person name="Cho S.-J."/>
            <person name="Edsinger-Gonzales E."/>
            <person name="Havlak P."/>
            <person name="Kuo D.-H."/>
            <person name="Larsson T."/>
            <person name="Lv J."/>
            <person name="Arendt D."/>
            <person name="Savage R."/>
            <person name="Osoegawa K."/>
            <person name="de Jong P."/>
            <person name="Lindberg D.R."/>
            <person name="Seaver E.C."/>
            <person name="Weisblat D.A."/>
            <person name="Putnam N.H."/>
            <person name="Grigoriev I.V."/>
            <person name="Rokhsar D.S."/>
        </authorList>
    </citation>
    <scope>NUCLEOTIDE SEQUENCE</scope>
    <source>
        <strain evidence="4">I ESC-2004</strain>
    </source>
</reference>
<organism evidence="2">
    <name type="scientific">Capitella teleta</name>
    <name type="common">Polychaete worm</name>
    <dbReference type="NCBI Taxonomy" id="283909"/>
    <lineage>
        <taxon>Eukaryota</taxon>
        <taxon>Metazoa</taxon>
        <taxon>Spiralia</taxon>
        <taxon>Lophotrochozoa</taxon>
        <taxon>Annelida</taxon>
        <taxon>Polychaeta</taxon>
        <taxon>Sedentaria</taxon>
        <taxon>Scolecida</taxon>
        <taxon>Capitellidae</taxon>
        <taxon>Capitella</taxon>
    </lineage>
</organism>
<evidence type="ECO:0000313" key="4">
    <source>
        <dbReference type="Proteomes" id="UP000014760"/>
    </source>
</evidence>
<accession>R7T8G4</accession>
<proteinExistence type="predicted"/>
<dbReference type="Proteomes" id="UP000014760">
    <property type="component" value="Unassembled WGS sequence"/>
</dbReference>
<name>R7T8G4_CAPTE</name>
<sequence length="127" mass="14084">MTDVSLSADSDEECGILVGMVHDRLPREYAHQPTRIVESETLDENPSTTASEEESAAEVATENRLASVNTWFRCGACESETLGDEKGGYLLLGSTKLRENDRNCDQPDLGRGFNGRSLQHERMYAML</sequence>
<keyword evidence="4" id="KW-1185">Reference proteome</keyword>
<reference evidence="2 4" key="2">
    <citation type="journal article" date="2013" name="Nature">
        <title>Insights into bilaterian evolution from three spiralian genomes.</title>
        <authorList>
            <person name="Simakov O."/>
            <person name="Marletaz F."/>
            <person name="Cho S.J."/>
            <person name="Edsinger-Gonzales E."/>
            <person name="Havlak P."/>
            <person name="Hellsten U."/>
            <person name="Kuo D.H."/>
            <person name="Larsson T."/>
            <person name="Lv J."/>
            <person name="Arendt D."/>
            <person name="Savage R."/>
            <person name="Osoegawa K."/>
            <person name="de Jong P."/>
            <person name="Grimwood J."/>
            <person name="Chapman J.A."/>
            <person name="Shapiro H."/>
            <person name="Aerts A."/>
            <person name="Otillar R.P."/>
            <person name="Terry A.Y."/>
            <person name="Boore J.L."/>
            <person name="Grigoriev I.V."/>
            <person name="Lindberg D.R."/>
            <person name="Seaver E.C."/>
            <person name="Weisblat D.A."/>
            <person name="Putnam N.H."/>
            <person name="Rokhsar D.S."/>
        </authorList>
    </citation>
    <scope>NUCLEOTIDE SEQUENCE</scope>
    <source>
        <strain evidence="2 4">I ESC-2004</strain>
    </source>
</reference>
<feature type="region of interest" description="Disordered" evidence="1">
    <location>
        <begin position="31"/>
        <end position="61"/>
    </location>
</feature>